<comment type="caution">
    <text evidence="2">The sequence shown here is derived from an EMBL/GenBank/DDBJ whole genome shotgun (WGS) entry which is preliminary data.</text>
</comment>
<dbReference type="SUPFAM" id="SSF53756">
    <property type="entry name" value="UDP-Glycosyltransferase/glycogen phosphorylase"/>
    <property type="match status" value="1"/>
</dbReference>
<protein>
    <submittedName>
        <fullName evidence="2">Glycosyltransferase family 4 protein</fullName>
    </submittedName>
</protein>
<accession>A0ABS8FZ11</accession>
<dbReference type="PANTHER" id="PTHR12526">
    <property type="entry name" value="GLYCOSYLTRANSFERASE"/>
    <property type="match status" value="1"/>
</dbReference>
<dbReference type="Pfam" id="PF00534">
    <property type="entry name" value="Glycos_transf_1"/>
    <property type="match status" value="1"/>
</dbReference>
<sequence length="235" mass="26629">MEGGRDYISDKGWNELPLSKFHYINNGVKLDEFYEEIKNNAFTDPDLDDENTFKVVYAGSIRTANNLSSVVYAAEKLKGNPRIKILLYGDGDDRPILEKYCSDHGVNNVVFKGQVQKKYIPYILNKCNLSILNYKKAKTLKYGGSQNKLFEYLAAGCPVLLTVDMNYNIVTTNNCGIALDDPNPDKIAKAILDFSEKDKKELKEMGERAKNIAAEYDFNILTQRLLKIMEETLNG</sequence>
<dbReference type="EMBL" id="JAJEQX010000023">
    <property type="protein sequence ID" value="MCC2255197.1"/>
    <property type="molecule type" value="Genomic_DNA"/>
</dbReference>
<reference evidence="2 3" key="1">
    <citation type="submission" date="2021-10" db="EMBL/GenBank/DDBJ databases">
        <title>Anaerobic single-cell dispensing facilitates the cultivation of human gut bacteria.</title>
        <authorList>
            <person name="Afrizal A."/>
        </authorList>
    </citation>
    <scope>NUCLEOTIDE SEQUENCE [LARGE SCALE GENOMIC DNA]</scope>
    <source>
        <strain evidence="2 3">CLA-AA-H200</strain>
    </source>
</reference>
<dbReference type="Gene3D" id="3.40.50.2000">
    <property type="entry name" value="Glycogen Phosphorylase B"/>
    <property type="match status" value="1"/>
</dbReference>
<keyword evidence="3" id="KW-1185">Reference proteome</keyword>
<name>A0ABS8FZ11_9FIRM</name>
<proteinExistence type="predicted"/>
<evidence type="ECO:0000313" key="3">
    <source>
        <dbReference type="Proteomes" id="UP001198151"/>
    </source>
</evidence>
<gene>
    <name evidence="2" type="ORF">LKD70_12340</name>
</gene>
<dbReference type="PANTHER" id="PTHR12526:SF622">
    <property type="entry name" value="GLYCOSYLTRANSFERASE (GROUP I)"/>
    <property type="match status" value="1"/>
</dbReference>
<evidence type="ECO:0000313" key="2">
    <source>
        <dbReference type="EMBL" id="MCC2255197.1"/>
    </source>
</evidence>
<dbReference type="Proteomes" id="UP001198151">
    <property type="component" value="Unassembled WGS sequence"/>
</dbReference>
<evidence type="ECO:0000259" key="1">
    <source>
        <dbReference type="Pfam" id="PF00534"/>
    </source>
</evidence>
<dbReference type="InterPro" id="IPR001296">
    <property type="entry name" value="Glyco_trans_1"/>
</dbReference>
<dbReference type="RefSeq" id="WP_227708277.1">
    <property type="nucleotide sequence ID" value="NZ_JAJEQX010000023.1"/>
</dbReference>
<dbReference type="CDD" id="cd03794">
    <property type="entry name" value="GT4_WbuB-like"/>
    <property type="match status" value="1"/>
</dbReference>
<feature type="domain" description="Glycosyl transferase family 1" evidence="1">
    <location>
        <begin position="49"/>
        <end position="211"/>
    </location>
</feature>
<organism evidence="2 3">
    <name type="scientific">Ruminococcus turbiniformis</name>
    <dbReference type="NCBI Taxonomy" id="2881258"/>
    <lineage>
        <taxon>Bacteria</taxon>
        <taxon>Bacillati</taxon>
        <taxon>Bacillota</taxon>
        <taxon>Clostridia</taxon>
        <taxon>Eubacteriales</taxon>
        <taxon>Oscillospiraceae</taxon>
        <taxon>Ruminococcus</taxon>
    </lineage>
</organism>